<reference evidence="1" key="1">
    <citation type="submission" date="2018-02" db="EMBL/GenBank/DDBJ databases">
        <title>Rhizophora mucronata_Transcriptome.</title>
        <authorList>
            <person name="Meera S.P."/>
            <person name="Sreeshan A."/>
            <person name="Augustine A."/>
        </authorList>
    </citation>
    <scope>NUCLEOTIDE SEQUENCE</scope>
    <source>
        <tissue evidence="1">Leaf</tissue>
    </source>
</reference>
<name>A0A2P2NS25_RHIMU</name>
<organism evidence="1">
    <name type="scientific">Rhizophora mucronata</name>
    <name type="common">Asiatic mangrove</name>
    <dbReference type="NCBI Taxonomy" id="61149"/>
    <lineage>
        <taxon>Eukaryota</taxon>
        <taxon>Viridiplantae</taxon>
        <taxon>Streptophyta</taxon>
        <taxon>Embryophyta</taxon>
        <taxon>Tracheophyta</taxon>
        <taxon>Spermatophyta</taxon>
        <taxon>Magnoliopsida</taxon>
        <taxon>eudicotyledons</taxon>
        <taxon>Gunneridae</taxon>
        <taxon>Pentapetalae</taxon>
        <taxon>rosids</taxon>
        <taxon>fabids</taxon>
        <taxon>Malpighiales</taxon>
        <taxon>Rhizophoraceae</taxon>
        <taxon>Rhizophora</taxon>
    </lineage>
</organism>
<sequence>MLTSYWSKKRVQFCEYFFFPNNIGPTGS</sequence>
<accession>A0A2P2NS25</accession>
<dbReference type="EMBL" id="GGEC01064716">
    <property type="protein sequence ID" value="MBX45200.1"/>
    <property type="molecule type" value="Transcribed_RNA"/>
</dbReference>
<protein>
    <submittedName>
        <fullName evidence="1">Uncharacterized protein</fullName>
    </submittedName>
</protein>
<evidence type="ECO:0000313" key="1">
    <source>
        <dbReference type="EMBL" id="MBX45200.1"/>
    </source>
</evidence>
<dbReference type="AlphaFoldDB" id="A0A2P2NS25"/>
<proteinExistence type="predicted"/>